<evidence type="ECO:0000313" key="2">
    <source>
        <dbReference type="Proteomes" id="UP000095746"/>
    </source>
</evidence>
<dbReference type="Proteomes" id="UP000095746">
    <property type="component" value="Unassembled WGS sequence"/>
</dbReference>
<evidence type="ECO:0000313" key="1">
    <source>
        <dbReference type="EMBL" id="CUO80258.1"/>
    </source>
</evidence>
<dbReference type="AlphaFoldDB" id="A0A174I4D5"/>
<name>A0A174I4D5_FLAPL</name>
<proteinExistence type="predicted"/>
<dbReference type="EMBL" id="CYZT01000174">
    <property type="protein sequence ID" value="CUO80258.1"/>
    <property type="molecule type" value="Genomic_DNA"/>
</dbReference>
<accession>A0A174I4D5</accession>
<reference evidence="1 2" key="1">
    <citation type="submission" date="2015-09" db="EMBL/GenBank/DDBJ databases">
        <authorList>
            <consortium name="Pathogen Informatics"/>
        </authorList>
    </citation>
    <scope>NUCLEOTIDE SEQUENCE [LARGE SCALE GENOMIC DNA]</scope>
    <source>
        <strain evidence="1 2">2789STDY5608854</strain>
    </source>
</reference>
<gene>
    <name evidence="1" type="ORF">ERS852411_02187</name>
</gene>
<protein>
    <submittedName>
        <fullName evidence="1">Uncharacterized protein</fullName>
    </submittedName>
</protein>
<sequence length="147" mass="17268">MGEALQKKPSQEGRFLFNCHDRRMKAYLDRRWNTWGPPGWRREYEERAGVMEEKRTPPELARAMMELLGCPCTYFAPMWDDDPLLECLQMNLEPEGEVRGVTPEQAAVRHWQERYGVLPYVVTHDVLKCQVPRTVAREESMALTLEQ</sequence>
<organism evidence="1 2">
    <name type="scientific">Flavonifractor plautii</name>
    <name type="common">Fusobacterium plautii</name>
    <dbReference type="NCBI Taxonomy" id="292800"/>
    <lineage>
        <taxon>Bacteria</taxon>
        <taxon>Bacillati</taxon>
        <taxon>Bacillota</taxon>
        <taxon>Clostridia</taxon>
        <taxon>Eubacteriales</taxon>
        <taxon>Oscillospiraceae</taxon>
        <taxon>Flavonifractor</taxon>
    </lineage>
</organism>